<evidence type="ECO:0000256" key="6">
    <source>
        <dbReference type="PROSITE-ProRule" id="PRU00339"/>
    </source>
</evidence>
<feature type="region of interest" description="Disordered" evidence="7">
    <location>
        <begin position="2529"/>
        <end position="2569"/>
    </location>
</feature>
<dbReference type="Proteomes" id="UP000801492">
    <property type="component" value="Unassembled WGS sequence"/>
</dbReference>
<gene>
    <name evidence="10" type="ORF">ILUMI_25219</name>
</gene>
<dbReference type="SUPFAM" id="SSF50729">
    <property type="entry name" value="PH domain-like"/>
    <property type="match status" value="5"/>
</dbReference>
<dbReference type="InterPro" id="IPR036443">
    <property type="entry name" value="Znf_RanBP2_sf"/>
</dbReference>
<feature type="domain" description="RanBD1" evidence="8">
    <location>
        <begin position="2030"/>
        <end position="2162"/>
    </location>
</feature>
<dbReference type="PANTHER" id="PTHR23138:SF87">
    <property type="entry name" value="E3 SUMO-PROTEIN LIGASE RANBP2"/>
    <property type="match status" value="1"/>
</dbReference>
<dbReference type="CDD" id="cd13171">
    <property type="entry name" value="RanBD1_RanBP2_insect-like"/>
    <property type="match status" value="1"/>
</dbReference>
<evidence type="ECO:0000259" key="9">
    <source>
        <dbReference type="PROSITE" id="PS50199"/>
    </source>
</evidence>
<reference evidence="10" key="1">
    <citation type="submission" date="2019-08" db="EMBL/GenBank/DDBJ databases">
        <title>The genome of the North American firefly Photinus pyralis.</title>
        <authorList>
            <consortium name="Photinus pyralis genome working group"/>
            <person name="Fallon T.R."/>
            <person name="Sander Lower S.E."/>
            <person name="Weng J.-K."/>
        </authorList>
    </citation>
    <scope>NUCLEOTIDE SEQUENCE</scope>
    <source>
        <strain evidence="10">TRF0915ILg1</strain>
        <tissue evidence="10">Whole body</tissue>
    </source>
</reference>
<dbReference type="FunFam" id="4.10.1060.10:FF:000003">
    <property type="entry name" value="E3 SUMO-protein ligase RanBP2"/>
    <property type="match status" value="1"/>
</dbReference>
<dbReference type="InterPro" id="IPR045255">
    <property type="entry name" value="RanBP1-like"/>
</dbReference>
<dbReference type="SMART" id="SM00028">
    <property type="entry name" value="TPR"/>
    <property type="match status" value="1"/>
</dbReference>
<feature type="region of interest" description="Disordered" evidence="7">
    <location>
        <begin position="2716"/>
        <end position="2746"/>
    </location>
</feature>
<feature type="compositionally biased region" description="Polar residues" evidence="7">
    <location>
        <begin position="1420"/>
        <end position="1436"/>
    </location>
</feature>
<dbReference type="Gene3D" id="2.30.29.30">
    <property type="entry name" value="Pleckstrin-homology domain (PH domain)/Phosphotyrosine-binding domain (PTB)"/>
    <property type="match status" value="5"/>
</dbReference>
<evidence type="ECO:0000256" key="3">
    <source>
        <dbReference type="ARBA" id="ARBA00022771"/>
    </source>
</evidence>
<keyword evidence="1" id="KW-0597">Phosphoprotein</keyword>
<evidence type="ECO:0000256" key="7">
    <source>
        <dbReference type="SAM" id="MobiDB-lite"/>
    </source>
</evidence>
<feature type="domain" description="RanBD1" evidence="8">
    <location>
        <begin position="1522"/>
        <end position="1654"/>
    </location>
</feature>
<dbReference type="Pfam" id="PF00641">
    <property type="entry name" value="Zn_ribbon_RanBP"/>
    <property type="match status" value="2"/>
</dbReference>
<dbReference type="PROSITE" id="PS50199">
    <property type="entry name" value="ZF_RANBP2_2"/>
    <property type="match status" value="3"/>
</dbReference>
<dbReference type="InterPro" id="IPR000156">
    <property type="entry name" value="Ran_bind_dom"/>
</dbReference>
<dbReference type="SUPFAM" id="SSF90209">
    <property type="entry name" value="Ran binding protein zinc finger-like"/>
    <property type="match status" value="3"/>
</dbReference>
<comment type="caution">
    <text evidence="10">The sequence shown here is derived from an EMBL/GenBank/DDBJ whole genome shotgun (WGS) entry which is preliminary data.</text>
</comment>
<evidence type="ECO:0000256" key="2">
    <source>
        <dbReference type="ARBA" id="ARBA00022723"/>
    </source>
</evidence>
<dbReference type="GO" id="GO:0005737">
    <property type="term" value="C:cytoplasm"/>
    <property type="evidence" value="ECO:0007669"/>
    <property type="project" value="TreeGrafter"/>
</dbReference>
<dbReference type="InterPro" id="IPR019734">
    <property type="entry name" value="TPR_rpt"/>
</dbReference>
<dbReference type="PROSITE" id="PS50005">
    <property type="entry name" value="TPR"/>
    <property type="match status" value="1"/>
</dbReference>
<sequence>MFDTKLEVDRHVESCMKKINNETERNLKCMAFARLYFKVGDYEQARRYIAAYLTVKPLSPEALSLLGKSLEKLGKREAAIEAYRKSLDIDPKQNNLVLKVCELLSTDDVTHDLSGARYFCEKAQSFDPHNPVVFNLKERLIAAESQDPNDVSQLLLAELASRPTDVHLRIRFLRHLLQNNQIKEAYKHVSDIEQKTLPIFFNNLNWYETISEVLVRYQRDNMTSSNLSWQFWVLLISVLDKLVTLTLDESSNNTKSGAECVSVVFNFDQTLDIAVKNVINSNERSFIQEFITHYRAQLCFHLVTLLLKQAKRDLIKYKDAMQMALPVLFASYHTQPAELHNMWLDHSPEHRRQQVQRWHAEAAYRCSQAGHIILAAAKDRKVTVVEKAMQSSSGLWREQLFKKLFVTRDQQSKLKSSYFVTNQYLLDITLRLPDSKELAKYDEIAQIVHSDSIHHLIWICMNRKLPTFRCSVFAGLQYSVRNLHNCAAESLSVLDVDAFLYCATLCVQQALEEMKHQVFYNADKPHVLPAAVTNQLGTLNQTKWLTAAYKMYKNEYGSDMSELRLHLIRGIEVVRCVGNHGLDVKLLVILAHTFAERAKNLDKQSEIEFNEARAELYWKAALPLLEKLQKNQAVTYTGNRFFEYKSKEISPVEISNYIEEGRLFNATQFMKKREHEKAIQIFEGLKSPYASFHQAQIYKTMADEQINQNKENVTSEMRSQHIILLSRARDCLYLTLDRLRDPSVDRKHPLNTQLGTEIEKIERLLSRIDPDVYSHRNECDGMSDENVSSAGSIGDHMNNMYPNLTNSFYPNDSLTPQYDRTVHSNRFRLELPTRREARPSPERLDAQLRQMQASRDATISHILEQNRMMIESHRSLVEELRSFKDVVTSLTTTVDDLKTVKQSVNEELHGIKESVNGLKNAVDELQNFRDVTDLVHEMKKEIAELKKDTNKPKTNQLSEEDLYVLDEEYSSDYVLNSNVPSFNAGNLYPNYQPRMPSTNALTYPHAALYPSLYPMYPYTNLGLPQPGALSFGQEPQISDFRTLNPLSQALPQATYGHPNYSQSKVAWDVSGVVQPGITQLNLMQPSLAQPTLTIPQPPQPQVSIFKDANPAITSSITITAGATPSNLFSSSMSVTASHAPPITVPSAKGPVNVVITSSDPLPKAAVVTTQVLSVTIPPQHLKGNQPPKSQPHNYQIPLPTSSVAATPTIINQPPPIVSTQGLLSNIAPPVYSAIEKSPSKSTGLGLQIEKSLTQNLNTSYTGNENKTDLSSASIEEHDPCPDFKPVIPLPDEVPVNTGEENEAALFCERAKLFRYVNKEWRERGVGNIKILKNKDSEKIRILMRRDQVHKICANHFLTKDMVLTQMPNNARAYMWAAHDFADEEMTVEKLCVRFKTEEEANAFYIAFEKAKEGLHDSDASESQESSPVKAPETTTSLGGFIFTSTPTFKPKEQPSTPKIAIPIETKTSPFASFTFGSKSNTVTTNIFSTSTTEFKPVQIPTDTKVASPKTPGGGDDFEPAVEFAPAVPLPELVDVKTGEENAEILFESRAKLLRFDSTKEWKERGIGIMKLLKENTIRLVMRREQVHKVCCNHQLLKTMQFTRMPNNSKALTWYAQDFSEGVLKTELFAVRFKSEEQSEAFYKAITSAKDLLDENNVVKSDKKVTIPEIKSDDPKDSGKSKSKEEKKVKSEPKVEPPKSSEKIKVKLTNWECKNCYIINEGKDHLCVACETPKSNASPKKSADAEKSGTQFSFGVNLIPASSASVPTTTDIMQKSQYSFGTPSTTTVTTSTAFLFGQNSVPSWGDAFKPKENTWECQQCLIRNEAQHLRCLACDHLRENLAPKKETPKPQATANSSSWGDMFKPKEGSWECKSCFVRNDAGKVYCVACDAPKDSTVPKKEPSGINLATPGLQFNFGVHTTNTESTDANATGFTFASKPSSTFTFGMVTQSPADSTTTMTTPPKPFTFSIAKDSEGKQETNSSENKDQFVFGSPQKHTFEFTPRSPRRHSSGCQGDEDADSFVEDEGEHIYFKPVIPLPDKIEVKTGEEQEEVLYCHRAKLFRFVQGEWKERGIGDIKILLKSDTRKLRVLMRRDQVLKICLNHILTTDIEYMPKDDKTWLFSAPDYSEGEINHWQFCLRFKTAEIAQDFKKAVNDALKKSASGPDATKPPSTEDTSDVEFISETQVTPEEEQEALNLKLPPKFMSYRQLPDCTCETCKKDDEILSELFQKSSSKTQQQQATSIFGNSSTVFGIPCKPHSFGSSDTNSKFVFGQPFKSNIFGSPATVASTITTTVAATTTTPNTLSKSESLKDMLMKPSVLGNIAANNKSTEKAVELTPSPVTKSGSLFSVSEQTKIPSPAMKNFSFSFKTDVATPPTTNLFSQTSSVFGNTMTASGNIFSNTSSNNLFGGGGIFGSQTPGNLFSTPTTTAAVGSIFGGGTPKSLFTPSTTTTTTPSIFSNNAPVKEEMAKIEPKKEQEIVLKCDSDLSFASLAAAAPATQAFVPATSGDNNKPFAFLGSGAPVFASLNKSQKGASKKTDKDKTLSGDEGEGSEGETGGGGGGEEYDPHYEPIVPLPDTIIVSTGEEEEVPVFNERAKLFRFDNQNKEWKERGVGQMKVLHHPVNGTYRFLLRREQVHKVVLNMLITPSIDLQPMSTSNKAWLWYGHNYSDDETALEQLAVRFKSCELAVQFHSVVQEAISVIKEQQENKNIPSTIQNYGEEQDTSQEGDGKVVEDEEDEDDDDDDDRTIMFTKQCDLSELLQNGEWKHVGSGELQVYYDSDIYGSRICVINTDGLMVSNTVIGINTEMTLQEDHSCIWKAVEWTEVTPRWRTLKATFGTQQAADELHCNYLESVQFAHESDLVDDILAENSDTDEN</sequence>
<dbReference type="PROSITE" id="PS01358">
    <property type="entry name" value="ZF_RANBP2_1"/>
    <property type="match status" value="3"/>
</dbReference>
<feature type="compositionally biased region" description="Basic and acidic residues" evidence="7">
    <location>
        <begin position="2536"/>
        <end position="2545"/>
    </location>
</feature>
<dbReference type="FunFam" id="2.30.29.30:FF:000018">
    <property type="entry name" value="E3 SUMO-protein ligase RanBP2"/>
    <property type="match status" value="4"/>
</dbReference>
<dbReference type="SUPFAM" id="SSF48452">
    <property type="entry name" value="TPR-like"/>
    <property type="match status" value="1"/>
</dbReference>
<evidence type="ECO:0000256" key="4">
    <source>
        <dbReference type="ARBA" id="ARBA00022833"/>
    </source>
</evidence>
<keyword evidence="11" id="KW-1185">Reference proteome</keyword>
<dbReference type="SMART" id="SM00547">
    <property type="entry name" value="ZnF_RBZ"/>
    <property type="match status" value="3"/>
</dbReference>
<feature type="region of interest" description="Disordered" evidence="7">
    <location>
        <begin position="1668"/>
        <end position="1700"/>
    </location>
</feature>
<proteinExistence type="predicted"/>
<keyword evidence="2" id="KW-0479">Metal-binding</keyword>
<feature type="domain" description="RanBP2-type" evidence="9">
    <location>
        <begin position="1865"/>
        <end position="1894"/>
    </location>
</feature>
<dbReference type="Pfam" id="PF13432">
    <property type="entry name" value="TPR_16"/>
    <property type="match status" value="1"/>
</dbReference>
<dbReference type="PROSITE" id="PS50196">
    <property type="entry name" value="RANBD1"/>
    <property type="match status" value="4"/>
</dbReference>
<feature type="repeat" description="TPR" evidence="6">
    <location>
        <begin position="60"/>
        <end position="93"/>
    </location>
</feature>
<evidence type="ECO:0008006" key="12">
    <source>
        <dbReference type="Google" id="ProtNLM"/>
    </source>
</evidence>
<evidence type="ECO:0000256" key="1">
    <source>
        <dbReference type="ARBA" id="ARBA00022553"/>
    </source>
</evidence>
<feature type="region of interest" description="Disordered" evidence="7">
    <location>
        <begin position="1415"/>
        <end position="1436"/>
    </location>
</feature>
<keyword evidence="3 5" id="KW-0863">Zinc-finger</keyword>
<dbReference type="InterPro" id="IPR001876">
    <property type="entry name" value="Znf_RanBP2"/>
</dbReference>
<evidence type="ECO:0000313" key="11">
    <source>
        <dbReference type="Proteomes" id="UP000801492"/>
    </source>
</evidence>
<dbReference type="InterPro" id="IPR011990">
    <property type="entry name" value="TPR-like_helical_dom_sf"/>
</dbReference>
<feature type="domain" description="RanBD1" evidence="8">
    <location>
        <begin position="1282"/>
        <end position="1416"/>
    </location>
</feature>
<evidence type="ECO:0000256" key="5">
    <source>
        <dbReference type="PROSITE-ProRule" id="PRU00322"/>
    </source>
</evidence>
<feature type="domain" description="RanBP2-type" evidence="9">
    <location>
        <begin position="1810"/>
        <end position="1839"/>
    </location>
</feature>
<feature type="compositionally biased region" description="Acidic residues" evidence="7">
    <location>
        <begin position="2734"/>
        <end position="2746"/>
    </location>
</feature>
<feature type="domain" description="RanBD1" evidence="8">
    <location>
        <begin position="2568"/>
        <end position="2704"/>
    </location>
</feature>
<dbReference type="Gene3D" id="4.10.1060.10">
    <property type="entry name" value="Zinc finger, RanBP2-type"/>
    <property type="match status" value="3"/>
</dbReference>
<protein>
    <recommendedName>
        <fullName evidence="12">E3 SUMO-protein ligase RanBP2</fullName>
    </recommendedName>
</protein>
<feature type="region of interest" description="Disordered" evidence="7">
    <location>
        <begin position="1972"/>
        <end position="2018"/>
    </location>
</feature>
<keyword evidence="6" id="KW-0802">TPR repeat</keyword>
<dbReference type="GO" id="GO:0008270">
    <property type="term" value="F:zinc ion binding"/>
    <property type="evidence" value="ECO:0007669"/>
    <property type="project" value="UniProtKB-KW"/>
</dbReference>
<evidence type="ECO:0000313" key="10">
    <source>
        <dbReference type="EMBL" id="KAF2880938.1"/>
    </source>
</evidence>
<feature type="domain" description="RanBP2-type" evidence="9">
    <location>
        <begin position="1706"/>
        <end position="1735"/>
    </location>
</feature>
<dbReference type="FunFam" id="1.25.40.10:FF:000582">
    <property type="entry name" value="E3 SUMO-protein ligase RanBP2"/>
    <property type="match status" value="1"/>
</dbReference>
<dbReference type="InterPro" id="IPR011993">
    <property type="entry name" value="PH-like_dom_sf"/>
</dbReference>
<dbReference type="Pfam" id="PF00638">
    <property type="entry name" value="Ran_BP1"/>
    <property type="match status" value="4"/>
</dbReference>
<dbReference type="Gene3D" id="1.25.40.10">
    <property type="entry name" value="Tetratricopeptide repeat domain"/>
    <property type="match status" value="1"/>
</dbReference>
<accession>A0A8K0CAC9</accession>
<organism evidence="10 11">
    <name type="scientific">Ignelater luminosus</name>
    <name type="common">Cucubano</name>
    <name type="synonym">Pyrophorus luminosus</name>
    <dbReference type="NCBI Taxonomy" id="2038154"/>
    <lineage>
        <taxon>Eukaryota</taxon>
        <taxon>Metazoa</taxon>
        <taxon>Ecdysozoa</taxon>
        <taxon>Arthropoda</taxon>
        <taxon>Hexapoda</taxon>
        <taxon>Insecta</taxon>
        <taxon>Pterygota</taxon>
        <taxon>Neoptera</taxon>
        <taxon>Endopterygota</taxon>
        <taxon>Coleoptera</taxon>
        <taxon>Polyphaga</taxon>
        <taxon>Elateriformia</taxon>
        <taxon>Elateroidea</taxon>
        <taxon>Elateridae</taxon>
        <taxon>Agrypninae</taxon>
        <taxon>Pyrophorini</taxon>
        <taxon>Ignelater</taxon>
    </lineage>
</organism>
<evidence type="ECO:0000259" key="8">
    <source>
        <dbReference type="PROSITE" id="PS50196"/>
    </source>
</evidence>
<name>A0A8K0CAC9_IGNLU</name>
<dbReference type="GO" id="GO:0005096">
    <property type="term" value="F:GTPase activator activity"/>
    <property type="evidence" value="ECO:0007669"/>
    <property type="project" value="TreeGrafter"/>
</dbReference>
<keyword evidence="4" id="KW-0862">Zinc</keyword>
<dbReference type="PANTHER" id="PTHR23138">
    <property type="entry name" value="RAN BINDING PROTEIN"/>
    <property type="match status" value="1"/>
</dbReference>
<dbReference type="PROSITE" id="PS50293">
    <property type="entry name" value="TPR_REGION"/>
    <property type="match status" value="1"/>
</dbReference>
<dbReference type="EMBL" id="VTPC01090883">
    <property type="protein sequence ID" value="KAF2880938.1"/>
    <property type="molecule type" value="Genomic_DNA"/>
</dbReference>
<dbReference type="SMART" id="SM00160">
    <property type="entry name" value="RanBD"/>
    <property type="match status" value="4"/>
</dbReference>
<dbReference type="GO" id="GO:0005643">
    <property type="term" value="C:nuclear pore"/>
    <property type="evidence" value="ECO:0007669"/>
    <property type="project" value="TreeGrafter"/>
</dbReference>
<dbReference type="OrthoDB" id="2357150at2759"/>